<dbReference type="EMBL" id="JAGQNX010000038">
    <property type="protein sequence ID" value="MCA9308137.1"/>
    <property type="molecule type" value="Genomic_DNA"/>
</dbReference>
<proteinExistence type="predicted"/>
<sequence length="112" mass="12615">MTDICNNGFTLKRALLSPLFIYRVCVIVSFFLTVLSFFSQVFISNTYAAKSTEMRELLAAKQALSRDIDAINLDIIKYSSIAYVNAKALDLGFERPTKEFKVLQSKSTDSNL</sequence>
<evidence type="ECO:0000313" key="2">
    <source>
        <dbReference type="EMBL" id="MCA9308137.1"/>
    </source>
</evidence>
<accession>A0A955EB98</accession>
<protein>
    <submittedName>
        <fullName evidence="2">Uncharacterized protein</fullName>
    </submittedName>
</protein>
<dbReference type="Proteomes" id="UP000740557">
    <property type="component" value="Unassembled WGS sequence"/>
</dbReference>
<name>A0A955EB98_UNCKA</name>
<keyword evidence="1" id="KW-0812">Transmembrane</keyword>
<reference evidence="2" key="2">
    <citation type="journal article" date="2021" name="Microbiome">
        <title>Successional dynamics and alternative stable states in a saline activated sludge microbial community over 9 years.</title>
        <authorList>
            <person name="Wang Y."/>
            <person name="Ye J."/>
            <person name="Ju F."/>
            <person name="Liu L."/>
            <person name="Boyd J.A."/>
            <person name="Deng Y."/>
            <person name="Parks D.H."/>
            <person name="Jiang X."/>
            <person name="Yin X."/>
            <person name="Woodcroft B.J."/>
            <person name="Tyson G.W."/>
            <person name="Hugenholtz P."/>
            <person name="Polz M.F."/>
            <person name="Zhang T."/>
        </authorList>
    </citation>
    <scope>NUCLEOTIDE SEQUENCE</scope>
    <source>
        <strain evidence="2">HKST-UBA79</strain>
    </source>
</reference>
<feature type="transmembrane region" description="Helical" evidence="1">
    <location>
        <begin position="20"/>
        <end position="43"/>
    </location>
</feature>
<dbReference type="AlphaFoldDB" id="A0A955EB98"/>
<keyword evidence="1" id="KW-1133">Transmembrane helix</keyword>
<gene>
    <name evidence="2" type="ORF">KC980_01365</name>
</gene>
<reference evidence="2" key="1">
    <citation type="submission" date="2020-04" db="EMBL/GenBank/DDBJ databases">
        <authorList>
            <person name="Zhang T."/>
        </authorList>
    </citation>
    <scope>NUCLEOTIDE SEQUENCE</scope>
    <source>
        <strain evidence="2">HKST-UBA79</strain>
    </source>
</reference>
<evidence type="ECO:0000256" key="1">
    <source>
        <dbReference type="SAM" id="Phobius"/>
    </source>
</evidence>
<comment type="caution">
    <text evidence="2">The sequence shown here is derived from an EMBL/GenBank/DDBJ whole genome shotgun (WGS) entry which is preliminary data.</text>
</comment>
<organism evidence="2 3">
    <name type="scientific">candidate division WWE3 bacterium</name>
    <dbReference type="NCBI Taxonomy" id="2053526"/>
    <lineage>
        <taxon>Bacteria</taxon>
        <taxon>Katanobacteria</taxon>
    </lineage>
</organism>
<keyword evidence="1" id="KW-0472">Membrane</keyword>
<evidence type="ECO:0000313" key="3">
    <source>
        <dbReference type="Proteomes" id="UP000740557"/>
    </source>
</evidence>